<keyword evidence="2" id="KW-1003">Cell membrane</keyword>
<dbReference type="KEGG" id="ddz:DSYM_01870"/>
<dbReference type="InterPro" id="IPR032823">
    <property type="entry name" value="BCA_ABC_TP_C"/>
</dbReference>
<feature type="compositionally biased region" description="Gly residues" evidence="5">
    <location>
        <begin position="265"/>
        <end position="275"/>
    </location>
</feature>
<reference evidence="7" key="1">
    <citation type="journal article" name="DNA Res.">
        <title>The physiological potential of anammox bacteria as revealed by their core genome structure.</title>
        <authorList>
            <person name="Okubo T."/>
            <person name="Toyoda A."/>
            <person name="Fukuhara K."/>
            <person name="Uchiyama I."/>
            <person name="Harigaya Y."/>
            <person name="Kuroiwa M."/>
            <person name="Suzuki T."/>
            <person name="Murakami Y."/>
            <person name="Suwa Y."/>
            <person name="Takami H."/>
        </authorList>
    </citation>
    <scope>NUCLEOTIDE SEQUENCE</scope>
    <source>
        <strain evidence="7">317325-3</strain>
    </source>
</reference>
<keyword evidence="2" id="KW-0472">Membrane</keyword>
<dbReference type="PANTHER" id="PTHR45772:SF1">
    <property type="entry name" value="ABC TRANSPORTER ATP-BINDING PROTEIN"/>
    <property type="match status" value="1"/>
</dbReference>
<name>A0A809QY65_9PROT</name>
<dbReference type="PANTHER" id="PTHR45772">
    <property type="entry name" value="CONSERVED COMPONENT OF ABC TRANSPORTER FOR NATURAL AMINO ACIDS-RELATED"/>
    <property type="match status" value="1"/>
</dbReference>
<evidence type="ECO:0000259" key="6">
    <source>
        <dbReference type="PROSITE" id="PS50893"/>
    </source>
</evidence>
<dbReference type="InterPro" id="IPR003439">
    <property type="entry name" value="ABC_transporter-like_ATP-bd"/>
</dbReference>
<dbReference type="EMBL" id="AP021857">
    <property type="protein sequence ID" value="BBO19488.1"/>
    <property type="molecule type" value="Genomic_DNA"/>
</dbReference>
<keyword evidence="3" id="KW-0547">Nucleotide-binding</keyword>
<dbReference type="InterPro" id="IPR027417">
    <property type="entry name" value="P-loop_NTPase"/>
</dbReference>
<dbReference type="CDD" id="cd03219">
    <property type="entry name" value="ABC_Mj1267_LivG_branched"/>
    <property type="match status" value="1"/>
</dbReference>
<dbReference type="GO" id="GO:0005524">
    <property type="term" value="F:ATP binding"/>
    <property type="evidence" value="ECO:0007669"/>
    <property type="project" value="UniProtKB-KW"/>
</dbReference>
<keyword evidence="1" id="KW-0813">Transport</keyword>
<dbReference type="PROSITE" id="PS50893">
    <property type="entry name" value="ABC_TRANSPORTER_2"/>
    <property type="match status" value="1"/>
</dbReference>
<evidence type="ECO:0000256" key="2">
    <source>
        <dbReference type="ARBA" id="ARBA00022475"/>
    </source>
</evidence>
<dbReference type="GO" id="GO:0005886">
    <property type="term" value="C:plasma membrane"/>
    <property type="evidence" value="ECO:0007669"/>
    <property type="project" value="TreeGrafter"/>
</dbReference>
<gene>
    <name evidence="7" type="ORF">DSYM_01870</name>
</gene>
<dbReference type="Proteomes" id="UP000662914">
    <property type="component" value="Chromosome"/>
</dbReference>
<dbReference type="GO" id="GO:0016887">
    <property type="term" value="F:ATP hydrolysis activity"/>
    <property type="evidence" value="ECO:0007669"/>
    <property type="project" value="InterPro"/>
</dbReference>
<organism evidence="7 8">
    <name type="scientific">Candidatus Desulfobacillus denitrificans</name>
    <dbReference type="NCBI Taxonomy" id="2608985"/>
    <lineage>
        <taxon>Bacteria</taxon>
        <taxon>Pseudomonadati</taxon>
        <taxon>Pseudomonadota</taxon>
        <taxon>Betaproteobacteria</taxon>
        <taxon>Candidatus Desulfobacillus</taxon>
    </lineage>
</organism>
<evidence type="ECO:0000256" key="3">
    <source>
        <dbReference type="ARBA" id="ARBA00022741"/>
    </source>
</evidence>
<protein>
    <submittedName>
        <fullName evidence="7">ABC transporter ATP-binding protein</fullName>
    </submittedName>
</protein>
<evidence type="ECO:0000313" key="7">
    <source>
        <dbReference type="EMBL" id="BBO19488.1"/>
    </source>
</evidence>
<accession>A0A809QY65</accession>
<sequence length="289" mass="31596">MKPLLTANNLSVQFGGLKAVNNVSFEVWPNEVFSLIGPNGAGKTTIFNLISGLYRPTAGFVTFEGEKISRLAPYEIARLGIARTFQNIELFEHATVLQNLLVGRHCHRHTSWWQDLLFTPRVRQTELQFRRAIEEVIEFLELQHYRDSMVAGLPYGVRKVVELGRALAMRPKLLLLDEPSSGLNVEETEDMGFWIEDIKHDLGITVIMVEHDMGLVSRVSDRVFALNQGEELAVGTAAEVQSHPAVIEAYLGGAEDDGPPPGPRPGGGGDGGSPPEGGSMPHAAGGKHV</sequence>
<evidence type="ECO:0000256" key="1">
    <source>
        <dbReference type="ARBA" id="ARBA00022448"/>
    </source>
</evidence>
<feature type="domain" description="ABC transporter" evidence="6">
    <location>
        <begin position="5"/>
        <end position="253"/>
    </location>
</feature>
<dbReference type="InterPro" id="IPR003593">
    <property type="entry name" value="AAA+_ATPase"/>
</dbReference>
<keyword evidence="4 7" id="KW-0067">ATP-binding</keyword>
<dbReference type="FunFam" id="3.40.50.300:FF:000421">
    <property type="entry name" value="Branched-chain amino acid ABC transporter ATP-binding protein"/>
    <property type="match status" value="1"/>
</dbReference>
<evidence type="ECO:0000256" key="5">
    <source>
        <dbReference type="SAM" id="MobiDB-lite"/>
    </source>
</evidence>
<evidence type="ECO:0000256" key="4">
    <source>
        <dbReference type="ARBA" id="ARBA00022840"/>
    </source>
</evidence>
<dbReference type="SMART" id="SM00382">
    <property type="entry name" value="AAA"/>
    <property type="match status" value="1"/>
</dbReference>
<dbReference type="InterPro" id="IPR051120">
    <property type="entry name" value="ABC_AA/LPS_Transport"/>
</dbReference>
<dbReference type="Pfam" id="PF00005">
    <property type="entry name" value="ABC_tran"/>
    <property type="match status" value="1"/>
</dbReference>
<feature type="region of interest" description="Disordered" evidence="5">
    <location>
        <begin position="251"/>
        <end position="289"/>
    </location>
</feature>
<dbReference type="SUPFAM" id="SSF52540">
    <property type="entry name" value="P-loop containing nucleoside triphosphate hydrolases"/>
    <property type="match status" value="1"/>
</dbReference>
<evidence type="ECO:0000313" key="8">
    <source>
        <dbReference type="Proteomes" id="UP000662914"/>
    </source>
</evidence>
<dbReference type="Pfam" id="PF12399">
    <property type="entry name" value="BCA_ABC_TP_C"/>
    <property type="match status" value="1"/>
</dbReference>
<dbReference type="AlphaFoldDB" id="A0A809QY65"/>
<proteinExistence type="predicted"/>
<dbReference type="Gene3D" id="3.40.50.300">
    <property type="entry name" value="P-loop containing nucleotide triphosphate hydrolases"/>
    <property type="match status" value="1"/>
</dbReference>